<comment type="caution">
    <text evidence="2">The sequence shown here is derived from an EMBL/GenBank/DDBJ whole genome shotgun (WGS) entry which is preliminary data.</text>
</comment>
<sequence length="428" mass="47648">MNNLETGDALAKAAATAPDSKGHQVHFARQPIFDGRLEVYGYEMLFRESPQNEAAITPGSQAGKIATARVMLNSIMDLDVEKLTEGKMAFFNLSREFLLDDNGLLLNGTNIGVELLSSAGTGSEVVRALEVLALQGVVIALDDFSWQAGIEQLLDSAALVKLDIQKADRAWLASTIIRLRNWPVKLVAQKVETQEEFAWCKAQGFDYFQGYFLCKPTVVEQQRLPDSKINTLRLIAELQKPDITPEDLEAVIRNDMALHYRLLRTVNSTYYGLSVEVKSIGHAVVILGMATVKRWAHLQLVAGSDDTPAEIIRQALIRARMCEQLIPTLPKETRDTAFTTGMFSLLEAILDSPMTLIVSQLPLDQDMADALTRHEGPFGRLLKAVIAYEQGQWDELDNSLFSTDDLAACYLEAVQWAREQFDELSRET</sequence>
<dbReference type="Pfam" id="PF08668">
    <property type="entry name" value="HDOD"/>
    <property type="match status" value="1"/>
</dbReference>
<gene>
    <name evidence="2" type="ORF">CWI75_01200</name>
</gene>
<dbReference type="PANTHER" id="PTHR33525:SF4">
    <property type="entry name" value="CYCLIC DI-GMP PHOSPHODIESTERASE CDGJ"/>
    <property type="match status" value="1"/>
</dbReference>
<dbReference type="PIRSF" id="PIRSF003180">
    <property type="entry name" value="DiGMPpdiest_YuxH"/>
    <property type="match status" value="1"/>
</dbReference>
<protein>
    <submittedName>
        <fullName evidence="2">Histidine kinase</fullName>
    </submittedName>
</protein>
<dbReference type="GO" id="GO:0016301">
    <property type="term" value="F:kinase activity"/>
    <property type="evidence" value="ECO:0007669"/>
    <property type="project" value="UniProtKB-KW"/>
</dbReference>
<dbReference type="Proteomes" id="UP000234845">
    <property type="component" value="Unassembled WGS sequence"/>
</dbReference>
<feature type="domain" description="HDOD" evidence="1">
    <location>
        <begin position="224"/>
        <end position="409"/>
    </location>
</feature>
<dbReference type="OrthoDB" id="9804751at2"/>
<dbReference type="SMART" id="SM00052">
    <property type="entry name" value="EAL"/>
    <property type="match status" value="1"/>
</dbReference>
<dbReference type="Gene3D" id="1.10.3210.10">
    <property type="entry name" value="Hypothetical protein af1432"/>
    <property type="match status" value="1"/>
</dbReference>
<keyword evidence="3" id="KW-1185">Reference proteome</keyword>
<name>A0A2N5Y6L0_9GAMM</name>
<evidence type="ECO:0000259" key="1">
    <source>
        <dbReference type="PROSITE" id="PS51833"/>
    </source>
</evidence>
<keyword evidence="2" id="KW-0808">Transferase</keyword>
<reference evidence="3" key="1">
    <citation type="submission" date="2017-11" db="EMBL/GenBank/DDBJ databases">
        <title>The draft genome sequence of Chromatocurvus sp. F02.</title>
        <authorList>
            <person name="Du Z.-J."/>
            <person name="Chang Y.-Q."/>
        </authorList>
    </citation>
    <scope>NUCLEOTIDE SEQUENCE [LARGE SCALE GENOMIC DNA]</scope>
    <source>
        <strain evidence="3">F02</strain>
    </source>
</reference>
<dbReference type="RefSeq" id="WP_101519636.1">
    <property type="nucleotide sequence ID" value="NZ_PKLZ01000001.1"/>
</dbReference>
<keyword evidence="2" id="KW-0418">Kinase</keyword>
<dbReference type="Gene3D" id="3.20.20.450">
    <property type="entry name" value="EAL domain"/>
    <property type="match status" value="1"/>
</dbReference>
<dbReference type="Pfam" id="PF00563">
    <property type="entry name" value="EAL"/>
    <property type="match status" value="1"/>
</dbReference>
<dbReference type="InterPro" id="IPR014408">
    <property type="entry name" value="dGMP_Pdiesterase_EAL/HD-GYP"/>
</dbReference>
<dbReference type="PANTHER" id="PTHR33525">
    <property type="match status" value="1"/>
</dbReference>
<dbReference type="InterPro" id="IPR001633">
    <property type="entry name" value="EAL_dom"/>
</dbReference>
<accession>A0A2N5Y6L0</accession>
<dbReference type="InterPro" id="IPR052340">
    <property type="entry name" value="RNase_Y/CdgJ"/>
</dbReference>
<organism evidence="2 3">
    <name type="scientific">Kineobactrum sediminis</name>
    <dbReference type="NCBI Taxonomy" id="1905677"/>
    <lineage>
        <taxon>Bacteria</taxon>
        <taxon>Pseudomonadati</taxon>
        <taxon>Pseudomonadota</taxon>
        <taxon>Gammaproteobacteria</taxon>
        <taxon>Cellvibrionales</taxon>
        <taxon>Halieaceae</taxon>
        <taxon>Kineobactrum</taxon>
    </lineage>
</organism>
<dbReference type="AlphaFoldDB" id="A0A2N5Y6L0"/>
<dbReference type="SUPFAM" id="SSF109604">
    <property type="entry name" value="HD-domain/PDEase-like"/>
    <property type="match status" value="1"/>
</dbReference>
<dbReference type="InterPro" id="IPR013976">
    <property type="entry name" value="HDOD"/>
</dbReference>
<dbReference type="InterPro" id="IPR035919">
    <property type="entry name" value="EAL_sf"/>
</dbReference>
<evidence type="ECO:0000313" key="3">
    <source>
        <dbReference type="Proteomes" id="UP000234845"/>
    </source>
</evidence>
<dbReference type="SUPFAM" id="SSF141868">
    <property type="entry name" value="EAL domain-like"/>
    <property type="match status" value="1"/>
</dbReference>
<dbReference type="EMBL" id="PKLZ01000001">
    <property type="protein sequence ID" value="PLW83999.1"/>
    <property type="molecule type" value="Genomic_DNA"/>
</dbReference>
<dbReference type="PROSITE" id="PS51833">
    <property type="entry name" value="HDOD"/>
    <property type="match status" value="1"/>
</dbReference>
<evidence type="ECO:0000313" key="2">
    <source>
        <dbReference type="EMBL" id="PLW83999.1"/>
    </source>
</evidence>
<proteinExistence type="predicted"/>